<sequence length="395" mass="44704">MEVMRIGNSNIFLFSALAVAISSSPGLAQSDEKPGLFASADISIVHDDNIYRVTDDLAQSDTFLRLAPELSALGGIGKHRFQLSYTGDYAKFSDASEADYADHDLRGRIDLEHSLRFSSRFEAGYQKDHEDPGSINRLQLDMTEYNKYDQNFLLAGIAYGSEQAIGRLAFNYRRTDKDYTTNDLDYLDFVSDQLTGRFTYRIAPNTRVYAEAIISELNYTPRTTFELDNTYKRYRAGITWDFTGKLTGDVNVGYQDRDYELDTLRDIDGLAYDGEITWSVNTFTKVVGAVKRESIDSSIEETGGFLRTSYGINLKHELTERLKITADAGYSKDELVFTASREDKRHAYQFGLDYELMRNIKLTANYTYEERDSTLSIADYQANSIGIGVIVSLDD</sequence>
<dbReference type="InterPro" id="IPR018759">
    <property type="entry name" value="BBP2_2"/>
</dbReference>
<reference evidence="1 2" key="1">
    <citation type="submission" date="2016-09" db="EMBL/GenBank/DDBJ databases">
        <title>Alteromonas lipolytica, a new species isolated from sea water.</title>
        <authorList>
            <person name="Wu Y.-H."/>
            <person name="Cheng H."/>
            <person name="Xu X.-W."/>
        </authorList>
    </citation>
    <scope>NUCLEOTIDE SEQUENCE [LARGE SCALE GENOMIC DNA]</scope>
    <source>
        <strain evidence="1 2">JW12</strain>
    </source>
</reference>
<dbReference type="SUPFAM" id="SSF56935">
    <property type="entry name" value="Porins"/>
    <property type="match status" value="1"/>
</dbReference>
<name>A0A1E8FD67_9ALTE</name>
<keyword evidence="2" id="KW-1185">Reference proteome</keyword>
<evidence type="ECO:0000313" key="1">
    <source>
        <dbReference type="EMBL" id="OFI33870.1"/>
    </source>
</evidence>
<dbReference type="InterPro" id="IPR023614">
    <property type="entry name" value="Porin_dom_sf"/>
</dbReference>
<dbReference type="Proteomes" id="UP000176037">
    <property type="component" value="Unassembled WGS sequence"/>
</dbReference>
<accession>A0A1E8FD67</accession>
<dbReference type="EMBL" id="MJIC01000014">
    <property type="protein sequence ID" value="OFI33870.1"/>
    <property type="molecule type" value="Genomic_DNA"/>
</dbReference>
<gene>
    <name evidence="1" type="ORF">BFC17_20095</name>
</gene>
<dbReference type="OrthoDB" id="9153755at2"/>
<dbReference type="STRING" id="1856405.BFC17_20095"/>
<dbReference type="Pfam" id="PF10082">
    <property type="entry name" value="BBP2_2"/>
    <property type="match status" value="1"/>
</dbReference>
<dbReference type="Gene3D" id="2.40.160.10">
    <property type="entry name" value="Porin"/>
    <property type="match status" value="1"/>
</dbReference>
<protein>
    <submittedName>
        <fullName evidence="1">Uncharacterized protein</fullName>
    </submittedName>
</protein>
<dbReference type="AlphaFoldDB" id="A0A1E8FD67"/>
<organism evidence="1 2">
    <name type="scientific">Alteromonas lipolytica</name>
    <dbReference type="NCBI Taxonomy" id="1856405"/>
    <lineage>
        <taxon>Bacteria</taxon>
        <taxon>Pseudomonadati</taxon>
        <taxon>Pseudomonadota</taxon>
        <taxon>Gammaproteobacteria</taxon>
        <taxon>Alteromonadales</taxon>
        <taxon>Alteromonadaceae</taxon>
        <taxon>Alteromonas/Salinimonas group</taxon>
        <taxon>Alteromonas</taxon>
    </lineage>
</organism>
<proteinExistence type="predicted"/>
<evidence type="ECO:0000313" key="2">
    <source>
        <dbReference type="Proteomes" id="UP000176037"/>
    </source>
</evidence>
<comment type="caution">
    <text evidence="1">The sequence shown here is derived from an EMBL/GenBank/DDBJ whole genome shotgun (WGS) entry which is preliminary data.</text>
</comment>